<evidence type="ECO:0000313" key="2">
    <source>
        <dbReference type="EMBL" id="CAA9259185.1"/>
    </source>
</evidence>
<accession>A0A6J4IQX0</accession>
<gene>
    <name evidence="2" type="ORF">AVDCRST_MAG04-2482</name>
</gene>
<proteinExistence type="predicted"/>
<feature type="non-terminal residue" evidence="2">
    <location>
        <position position="1"/>
    </location>
</feature>
<name>A0A6J4IQX0_9PROT</name>
<organism evidence="2">
    <name type="scientific">uncultured Acetobacteraceae bacterium</name>
    <dbReference type="NCBI Taxonomy" id="169975"/>
    <lineage>
        <taxon>Bacteria</taxon>
        <taxon>Pseudomonadati</taxon>
        <taxon>Pseudomonadota</taxon>
        <taxon>Alphaproteobacteria</taxon>
        <taxon>Acetobacterales</taxon>
        <taxon>Acetobacteraceae</taxon>
        <taxon>environmental samples</taxon>
    </lineage>
</organism>
<dbReference type="EMBL" id="CADCTL010000175">
    <property type="protein sequence ID" value="CAA9259185.1"/>
    <property type="molecule type" value="Genomic_DNA"/>
</dbReference>
<feature type="non-terminal residue" evidence="2">
    <location>
        <position position="41"/>
    </location>
</feature>
<sequence>ASRNRKDHVPLSGGPSAPAIRRPRQRRRDPDGRDNSVATPV</sequence>
<evidence type="ECO:0000256" key="1">
    <source>
        <dbReference type="SAM" id="MobiDB-lite"/>
    </source>
</evidence>
<reference evidence="2" key="1">
    <citation type="submission" date="2020-02" db="EMBL/GenBank/DDBJ databases">
        <authorList>
            <person name="Meier V. D."/>
        </authorList>
    </citation>
    <scope>NUCLEOTIDE SEQUENCE</scope>
    <source>
        <strain evidence="2">AVDCRST_MAG04</strain>
    </source>
</reference>
<dbReference type="AlphaFoldDB" id="A0A6J4IQX0"/>
<feature type="region of interest" description="Disordered" evidence="1">
    <location>
        <begin position="1"/>
        <end position="41"/>
    </location>
</feature>
<protein>
    <submittedName>
        <fullName evidence="2">Uncharacterized protein</fullName>
    </submittedName>
</protein>